<sequence>MKDPPTMAQVPQAQPTLQVDNDRVRVIQWRFAPGAETTWHRHEYDYVVVPLTTGKLKLWDGKEEKFAELEAGRSYYRSLGVEHNVINANAYEFAFVEIEFKTKP</sequence>
<evidence type="ECO:0000313" key="2">
    <source>
        <dbReference type="EMBL" id="QEX16348.1"/>
    </source>
</evidence>
<dbReference type="AlphaFoldDB" id="A0A5J6MFV5"/>
<name>A0A5J6MFV5_9PROT</name>
<dbReference type="KEGG" id="htq:FRZ44_16410"/>
<dbReference type="CDD" id="cd06982">
    <property type="entry name" value="cupin_BauB-like"/>
    <property type="match status" value="1"/>
</dbReference>
<proteinExistence type="predicted"/>
<dbReference type="InterPro" id="IPR011051">
    <property type="entry name" value="RmlC_Cupin_sf"/>
</dbReference>
<organism evidence="2 3">
    <name type="scientific">Hypericibacter terrae</name>
    <dbReference type="NCBI Taxonomy" id="2602015"/>
    <lineage>
        <taxon>Bacteria</taxon>
        <taxon>Pseudomonadati</taxon>
        <taxon>Pseudomonadota</taxon>
        <taxon>Alphaproteobacteria</taxon>
        <taxon>Rhodospirillales</taxon>
        <taxon>Dongiaceae</taxon>
        <taxon>Hypericibacter</taxon>
    </lineage>
</organism>
<dbReference type="Gene3D" id="2.60.120.10">
    <property type="entry name" value="Jelly Rolls"/>
    <property type="match status" value="1"/>
</dbReference>
<keyword evidence="3" id="KW-1185">Reference proteome</keyword>
<dbReference type="Proteomes" id="UP000326202">
    <property type="component" value="Chromosome"/>
</dbReference>
<dbReference type="EMBL" id="CP042906">
    <property type="protein sequence ID" value="QEX16348.1"/>
    <property type="molecule type" value="Genomic_DNA"/>
</dbReference>
<reference evidence="2 3" key="1">
    <citation type="submission" date="2019-08" db="EMBL/GenBank/DDBJ databases">
        <title>Hyperibacter terrae gen. nov., sp. nov. and Hyperibacter viscosus sp. nov., two new members in the family Rhodospirillaceae isolated from the rhizosphere of Hypericum perforatum.</title>
        <authorList>
            <person name="Noviana Z."/>
        </authorList>
    </citation>
    <scope>NUCLEOTIDE SEQUENCE [LARGE SCALE GENOMIC DNA]</scope>
    <source>
        <strain evidence="2 3">R5913</strain>
    </source>
</reference>
<evidence type="ECO:0000313" key="3">
    <source>
        <dbReference type="Proteomes" id="UP000326202"/>
    </source>
</evidence>
<dbReference type="Pfam" id="PF07883">
    <property type="entry name" value="Cupin_2"/>
    <property type="match status" value="1"/>
</dbReference>
<dbReference type="InterPro" id="IPR014710">
    <property type="entry name" value="RmlC-like_jellyroll"/>
</dbReference>
<accession>A0A5J6MFV5</accession>
<evidence type="ECO:0000259" key="1">
    <source>
        <dbReference type="Pfam" id="PF07883"/>
    </source>
</evidence>
<protein>
    <submittedName>
        <fullName evidence="2">Beta-alanine degradation protein BauB</fullName>
    </submittedName>
</protein>
<gene>
    <name evidence="2" type="primary">bauB</name>
    <name evidence="2" type="ORF">FRZ44_16410</name>
</gene>
<dbReference type="InterPro" id="IPR013096">
    <property type="entry name" value="Cupin_2"/>
</dbReference>
<dbReference type="SUPFAM" id="SSF51182">
    <property type="entry name" value="RmlC-like cupins"/>
    <property type="match status" value="1"/>
</dbReference>
<feature type="domain" description="Cupin type-2" evidence="1">
    <location>
        <begin position="29"/>
        <end position="92"/>
    </location>
</feature>